<keyword evidence="4" id="KW-0575">Peroxidase</keyword>
<sequence length="171" mass="18745">MAEHKGIVTFKGQPVTLVGEEVKLGDTAPDFTAYKGLNDALKLSDTKGSVVVLSVAPSVDTRVCAAQLRAFNKEATALGPDVKVWFVTLDLPFALGRFSAAEGIQNVTVLSDYKDREFGEKYGLYMKELGLLARSTFVLNREGKVVFREIVKEMTHEPDYDGALKAVRESL</sequence>
<dbReference type="InterPro" id="IPR036249">
    <property type="entry name" value="Thioredoxin-like_sf"/>
</dbReference>
<accession>A0A0H4X6I1</accession>
<organism evidence="4 5">
    <name type="scientific">Pseudomyxococcus hansupus</name>
    <dbReference type="NCBI Taxonomy" id="1297742"/>
    <lineage>
        <taxon>Bacteria</taxon>
        <taxon>Pseudomonadati</taxon>
        <taxon>Myxococcota</taxon>
        <taxon>Myxococcia</taxon>
        <taxon>Myxococcales</taxon>
        <taxon>Cystobacterineae</taxon>
        <taxon>Myxococcaceae</taxon>
        <taxon>Pseudomyxococcus</taxon>
    </lineage>
</organism>
<evidence type="ECO:0000313" key="4">
    <source>
        <dbReference type="EMBL" id="AKQ63477.1"/>
    </source>
</evidence>
<protein>
    <submittedName>
        <fullName evidence="4">Thiol peroxidase, Tpx-type</fullName>
    </submittedName>
</protein>
<dbReference type="InterPro" id="IPR013766">
    <property type="entry name" value="Thioredoxin_domain"/>
</dbReference>
<dbReference type="SUPFAM" id="SSF52833">
    <property type="entry name" value="Thioredoxin-like"/>
    <property type="match status" value="1"/>
</dbReference>
<dbReference type="NCBIfam" id="NF001808">
    <property type="entry name" value="PRK00522.1"/>
    <property type="match status" value="1"/>
</dbReference>
<dbReference type="InterPro" id="IPR013740">
    <property type="entry name" value="Redoxin"/>
</dbReference>
<dbReference type="PANTHER" id="PTHR43110">
    <property type="entry name" value="THIOL PEROXIDASE"/>
    <property type="match status" value="1"/>
</dbReference>
<dbReference type="Pfam" id="PF08534">
    <property type="entry name" value="Redoxin"/>
    <property type="match status" value="1"/>
</dbReference>
<dbReference type="Gene3D" id="3.40.30.10">
    <property type="entry name" value="Glutaredoxin"/>
    <property type="match status" value="1"/>
</dbReference>
<gene>
    <name evidence="4" type="ORF">A176_000389</name>
</gene>
<dbReference type="OrthoDB" id="9781543at2"/>
<keyword evidence="4" id="KW-0560">Oxidoreductase</keyword>
<dbReference type="STRING" id="1297742.A176_000389"/>
<dbReference type="InterPro" id="IPR050455">
    <property type="entry name" value="Tpx_Peroxidase_subfamily"/>
</dbReference>
<feature type="domain" description="Thioredoxin" evidence="3">
    <location>
        <begin position="22"/>
        <end position="171"/>
    </location>
</feature>
<dbReference type="PROSITE" id="PS51352">
    <property type="entry name" value="THIOREDOXIN_2"/>
    <property type="match status" value="1"/>
</dbReference>
<reference evidence="4 5" key="1">
    <citation type="journal article" date="2016" name="PLoS ONE">
        <title>Complete Genome Sequence and Comparative Genomics of a Novel Myxobacterium Myxococcus hansupus.</title>
        <authorList>
            <person name="Sharma G."/>
            <person name="Narwani T."/>
            <person name="Subramanian S."/>
        </authorList>
    </citation>
    <scope>NUCLEOTIDE SEQUENCE [LARGE SCALE GENOMIC DNA]</scope>
    <source>
        <strain evidence="5">mixupus</strain>
    </source>
</reference>
<keyword evidence="1" id="KW-1015">Disulfide bond</keyword>
<evidence type="ECO:0000259" key="3">
    <source>
        <dbReference type="PROSITE" id="PS51352"/>
    </source>
</evidence>
<name>A0A0H4X6I1_9BACT</name>
<dbReference type="RefSeq" id="WP_002633159.1">
    <property type="nucleotide sequence ID" value="NZ_CP012109.1"/>
</dbReference>
<keyword evidence="5" id="KW-1185">Reference proteome</keyword>
<dbReference type="KEGG" id="mym:A176_000389"/>
<dbReference type="PATRIC" id="fig|1297742.4.peg.395"/>
<proteinExistence type="predicted"/>
<dbReference type="InterPro" id="IPR002065">
    <property type="entry name" value="TPX"/>
</dbReference>
<dbReference type="Proteomes" id="UP000009026">
    <property type="component" value="Chromosome"/>
</dbReference>
<keyword evidence="2" id="KW-0676">Redox-active center</keyword>
<evidence type="ECO:0000256" key="1">
    <source>
        <dbReference type="ARBA" id="ARBA00023157"/>
    </source>
</evidence>
<dbReference type="CDD" id="cd03014">
    <property type="entry name" value="PRX_Atyp2cys"/>
    <property type="match status" value="1"/>
</dbReference>
<dbReference type="AlphaFoldDB" id="A0A0H4X6I1"/>
<dbReference type="GO" id="GO:0008379">
    <property type="term" value="F:thioredoxin peroxidase activity"/>
    <property type="evidence" value="ECO:0007669"/>
    <property type="project" value="InterPro"/>
</dbReference>
<evidence type="ECO:0000313" key="5">
    <source>
        <dbReference type="Proteomes" id="UP000009026"/>
    </source>
</evidence>
<evidence type="ECO:0000256" key="2">
    <source>
        <dbReference type="ARBA" id="ARBA00023284"/>
    </source>
</evidence>
<dbReference type="eggNOG" id="COG2077">
    <property type="taxonomic scope" value="Bacteria"/>
</dbReference>
<dbReference type="EMBL" id="CP012109">
    <property type="protein sequence ID" value="AKQ63477.1"/>
    <property type="molecule type" value="Genomic_DNA"/>
</dbReference>
<dbReference type="PANTHER" id="PTHR43110:SF1">
    <property type="entry name" value="THIOL PEROXIDASE"/>
    <property type="match status" value="1"/>
</dbReference>